<dbReference type="WBParaSite" id="TCNE_0001195601-mRNA-1">
    <property type="protein sequence ID" value="TCNE_0001195601-mRNA-1"/>
    <property type="gene ID" value="TCNE_0001195601"/>
</dbReference>
<protein>
    <submittedName>
        <fullName evidence="1 3">Uncharacterized protein</fullName>
    </submittedName>
</protein>
<keyword evidence="2" id="KW-1185">Reference proteome</keyword>
<dbReference type="EMBL" id="UYWY01021056">
    <property type="protein sequence ID" value="VDM43277.1"/>
    <property type="molecule type" value="Genomic_DNA"/>
</dbReference>
<reference evidence="3" key="1">
    <citation type="submission" date="2016-06" db="UniProtKB">
        <authorList>
            <consortium name="WormBaseParasite"/>
        </authorList>
    </citation>
    <scope>IDENTIFICATION</scope>
</reference>
<dbReference type="AlphaFoldDB" id="A0A183UTY6"/>
<gene>
    <name evidence="1" type="ORF">TCNE_LOCUS11956</name>
</gene>
<evidence type="ECO:0000313" key="2">
    <source>
        <dbReference type="Proteomes" id="UP000050794"/>
    </source>
</evidence>
<evidence type="ECO:0000313" key="1">
    <source>
        <dbReference type="EMBL" id="VDM43277.1"/>
    </source>
</evidence>
<organism evidence="2 3">
    <name type="scientific">Toxocara canis</name>
    <name type="common">Canine roundworm</name>
    <dbReference type="NCBI Taxonomy" id="6265"/>
    <lineage>
        <taxon>Eukaryota</taxon>
        <taxon>Metazoa</taxon>
        <taxon>Ecdysozoa</taxon>
        <taxon>Nematoda</taxon>
        <taxon>Chromadorea</taxon>
        <taxon>Rhabditida</taxon>
        <taxon>Spirurina</taxon>
        <taxon>Ascaridomorpha</taxon>
        <taxon>Ascaridoidea</taxon>
        <taxon>Toxocaridae</taxon>
        <taxon>Toxocara</taxon>
    </lineage>
</organism>
<evidence type="ECO:0000313" key="3">
    <source>
        <dbReference type="WBParaSite" id="TCNE_0001195601-mRNA-1"/>
    </source>
</evidence>
<reference evidence="1 2" key="2">
    <citation type="submission" date="2018-11" db="EMBL/GenBank/DDBJ databases">
        <authorList>
            <consortium name="Pathogen Informatics"/>
        </authorList>
    </citation>
    <scope>NUCLEOTIDE SEQUENCE [LARGE SCALE GENOMIC DNA]</scope>
</reference>
<dbReference type="Proteomes" id="UP000050794">
    <property type="component" value="Unassembled WGS sequence"/>
</dbReference>
<accession>A0A183UTY6</accession>
<proteinExistence type="predicted"/>
<sequence length="100" mass="11096">MVVEAHECLASHLDALWFRPEKKKTDGARWQPFNAQLWAQKQNSTRQLPSRISLLIPPPHIATAACFYFRLPPPTLPTSHGSASLALTHLTAPSLLADIC</sequence>
<name>A0A183UTY6_TOXCA</name>